<dbReference type="InterPro" id="IPR051797">
    <property type="entry name" value="TrmB-like"/>
</dbReference>
<proteinExistence type="predicted"/>
<dbReference type="AlphaFoldDB" id="A0A4D4KZ09"/>
<feature type="compositionally biased region" description="Polar residues" evidence="1">
    <location>
        <begin position="349"/>
        <end position="358"/>
    </location>
</feature>
<dbReference type="InterPro" id="IPR016032">
    <property type="entry name" value="Sig_transdc_resp-reg_C-effctor"/>
</dbReference>
<reference evidence="2 3" key="1">
    <citation type="journal article" date="2020" name="Int. J. Syst. Evol. Microbiol.">
        <title>Reclassification of Streptomyces castelarensis and Streptomyces sporoclivatus as later heterotypic synonyms of Streptomyces antimycoticus.</title>
        <authorList>
            <person name="Komaki H."/>
            <person name="Tamura T."/>
        </authorList>
    </citation>
    <scope>NUCLEOTIDE SEQUENCE [LARGE SCALE GENOMIC DNA]</scope>
    <source>
        <strain evidence="2 3">NBRC 13459</strain>
    </source>
</reference>
<name>A0A4D4KZ09_STRVO</name>
<organism evidence="2 3">
    <name type="scientific">Streptomyces violaceusniger</name>
    <dbReference type="NCBI Taxonomy" id="68280"/>
    <lineage>
        <taxon>Bacteria</taxon>
        <taxon>Bacillati</taxon>
        <taxon>Actinomycetota</taxon>
        <taxon>Actinomycetes</taxon>
        <taxon>Kitasatosporales</taxon>
        <taxon>Streptomycetaceae</taxon>
        <taxon>Streptomyces</taxon>
        <taxon>Streptomyces violaceusniger group</taxon>
    </lineage>
</organism>
<gene>
    <name evidence="2" type="ORF">SVIO_027590</name>
</gene>
<evidence type="ECO:0000313" key="2">
    <source>
        <dbReference type="EMBL" id="GDY52136.1"/>
    </source>
</evidence>
<sequence length="358" mass="38521">MARIGATSLNNDRLPWRVMVNTAHDPARQTPAASPWAVVGVSAFDERVYRTILQHPDAGAGGWALLARASSTQVRESCNRLLGLGLLQAPDSMGGLRAIDPRVAIRALIRRRETESELLAATAEEMATAYEAGLLREEPSRLVEVASGEGAIAARLEELYARAEYEVCLFDTPPYLAPPSPQVDLQADLLRRGIVSRGVYAATALEDPKVLARAWTMAELGEQARVLPSVPLKLVIVDGRRAMLPLTASEAGGYCAVVVWHSAVTEALQKLFELAWQQASPLGQPVGDGELSTGEQTLIRLLSAGMKDEAVARHLGVSLRTLRRRVSELQERLGRPAGSSWGCGPPSVAGSSVLRQKS</sequence>
<dbReference type="EMBL" id="BJHW01000001">
    <property type="protein sequence ID" value="GDY52136.1"/>
    <property type="molecule type" value="Genomic_DNA"/>
</dbReference>
<dbReference type="PANTHER" id="PTHR34293">
    <property type="entry name" value="HTH-TYPE TRANSCRIPTIONAL REGULATOR TRMBL2"/>
    <property type="match status" value="1"/>
</dbReference>
<evidence type="ECO:0000313" key="3">
    <source>
        <dbReference type="Proteomes" id="UP000301309"/>
    </source>
</evidence>
<dbReference type="Gene3D" id="1.10.10.10">
    <property type="entry name" value="Winged helix-like DNA-binding domain superfamily/Winged helix DNA-binding domain"/>
    <property type="match status" value="1"/>
</dbReference>
<dbReference type="GO" id="GO:0003677">
    <property type="term" value="F:DNA binding"/>
    <property type="evidence" value="ECO:0007669"/>
    <property type="project" value="InterPro"/>
</dbReference>
<dbReference type="SUPFAM" id="SSF46894">
    <property type="entry name" value="C-terminal effector domain of the bipartite response regulators"/>
    <property type="match status" value="1"/>
</dbReference>
<keyword evidence="3" id="KW-1185">Reference proteome</keyword>
<accession>A0A4D4KZ09</accession>
<feature type="region of interest" description="Disordered" evidence="1">
    <location>
        <begin position="335"/>
        <end position="358"/>
    </location>
</feature>
<dbReference type="Proteomes" id="UP000301309">
    <property type="component" value="Unassembled WGS sequence"/>
</dbReference>
<dbReference type="GO" id="GO:0006355">
    <property type="term" value="P:regulation of DNA-templated transcription"/>
    <property type="evidence" value="ECO:0007669"/>
    <property type="project" value="InterPro"/>
</dbReference>
<comment type="caution">
    <text evidence="2">The sequence shown here is derived from an EMBL/GenBank/DDBJ whole genome shotgun (WGS) entry which is preliminary data.</text>
</comment>
<protein>
    <submittedName>
        <fullName evidence="2">Transcriptional regulator</fullName>
    </submittedName>
</protein>
<dbReference type="InterPro" id="IPR036388">
    <property type="entry name" value="WH-like_DNA-bd_sf"/>
</dbReference>
<dbReference type="PANTHER" id="PTHR34293:SF1">
    <property type="entry name" value="HTH-TYPE TRANSCRIPTIONAL REGULATOR TRMBL2"/>
    <property type="match status" value="1"/>
</dbReference>
<evidence type="ECO:0000256" key="1">
    <source>
        <dbReference type="SAM" id="MobiDB-lite"/>
    </source>
</evidence>